<evidence type="ECO:0000259" key="2">
    <source>
        <dbReference type="Pfam" id="PF01425"/>
    </source>
</evidence>
<reference evidence="4" key="1">
    <citation type="journal article" date="2019" name="Int. J. Syst. Evol. Microbiol.">
        <title>The Global Catalogue of Microorganisms (GCM) 10K type strain sequencing project: providing services to taxonomists for standard genome sequencing and annotation.</title>
        <authorList>
            <consortium name="The Broad Institute Genomics Platform"/>
            <consortium name="The Broad Institute Genome Sequencing Center for Infectious Disease"/>
            <person name="Wu L."/>
            <person name="Ma J."/>
        </authorList>
    </citation>
    <scope>NUCLEOTIDE SEQUENCE [LARGE SCALE GENOMIC DNA]</scope>
    <source>
        <strain evidence="4">CCUG 37865</strain>
    </source>
</reference>
<evidence type="ECO:0000313" key="3">
    <source>
        <dbReference type="EMBL" id="MFC4402233.1"/>
    </source>
</evidence>
<accession>A0ABV8WTH9</accession>
<protein>
    <submittedName>
        <fullName evidence="3">Amidase</fullName>
    </submittedName>
</protein>
<comment type="similarity">
    <text evidence="1">Belongs to the amidase family.</text>
</comment>
<dbReference type="InterPro" id="IPR020556">
    <property type="entry name" value="Amidase_CS"/>
</dbReference>
<dbReference type="Proteomes" id="UP001595882">
    <property type="component" value="Unassembled WGS sequence"/>
</dbReference>
<comment type="caution">
    <text evidence="3">The sequence shown here is derived from an EMBL/GenBank/DDBJ whole genome shotgun (WGS) entry which is preliminary data.</text>
</comment>
<name>A0ABV8WTH9_9BACI</name>
<dbReference type="InterPro" id="IPR023631">
    <property type="entry name" value="Amidase_dom"/>
</dbReference>
<keyword evidence="4" id="KW-1185">Reference proteome</keyword>
<dbReference type="PANTHER" id="PTHR11895">
    <property type="entry name" value="TRANSAMIDASE"/>
    <property type="match status" value="1"/>
</dbReference>
<organism evidence="3 4">
    <name type="scientific">Gracilibacillus xinjiangensis</name>
    <dbReference type="NCBI Taxonomy" id="1193282"/>
    <lineage>
        <taxon>Bacteria</taxon>
        <taxon>Bacillati</taxon>
        <taxon>Bacillota</taxon>
        <taxon>Bacilli</taxon>
        <taxon>Bacillales</taxon>
        <taxon>Bacillaceae</taxon>
        <taxon>Gracilibacillus</taxon>
    </lineage>
</organism>
<dbReference type="InterPro" id="IPR000120">
    <property type="entry name" value="Amidase"/>
</dbReference>
<dbReference type="InterPro" id="IPR036928">
    <property type="entry name" value="AS_sf"/>
</dbReference>
<feature type="domain" description="Amidase" evidence="2">
    <location>
        <begin position="27"/>
        <end position="452"/>
    </location>
</feature>
<dbReference type="Pfam" id="PF01425">
    <property type="entry name" value="Amidase"/>
    <property type="match status" value="1"/>
</dbReference>
<dbReference type="EMBL" id="JBHSDT010000003">
    <property type="protein sequence ID" value="MFC4402233.1"/>
    <property type="molecule type" value="Genomic_DNA"/>
</dbReference>
<gene>
    <name evidence="3" type="ORF">ACFOY7_03985</name>
</gene>
<dbReference type="PROSITE" id="PS00571">
    <property type="entry name" value="AMIDASES"/>
    <property type="match status" value="1"/>
</dbReference>
<dbReference type="SUPFAM" id="SSF75304">
    <property type="entry name" value="Amidase signature (AS) enzymes"/>
    <property type="match status" value="1"/>
</dbReference>
<evidence type="ECO:0000313" key="4">
    <source>
        <dbReference type="Proteomes" id="UP001595882"/>
    </source>
</evidence>
<proteinExistence type="inferred from homology"/>
<evidence type="ECO:0000256" key="1">
    <source>
        <dbReference type="ARBA" id="ARBA00009199"/>
    </source>
</evidence>
<dbReference type="RefSeq" id="WP_390249618.1">
    <property type="nucleotide sequence ID" value="NZ_JBHSDT010000003.1"/>
</dbReference>
<dbReference type="Gene3D" id="3.90.1300.10">
    <property type="entry name" value="Amidase signature (AS) domain"/>
    <property type="match status" value="1"/>
</dbReference>
<dbReference type="PANTHER" id="PTHR11895:SF7">
    <property type="entry name" value="GLUTAMYL-TRNA(GLN) AMIDOTRANSFERASE SUBUNIT A, MITOCHONDRIAL"/>
    <property type="match status" value="1"/>
</dbReference>
<sequence length="473" mass="52769">MNEKQLLAFDGYGLKELLEQKLISSLELVDFFINRIERINPKLNAVVHDMFDSAREEAKNIRLDRSMVAGLPVLIKDLNPIKGQPSTSGSVMLRDFVAPDNDYIVDRLKKAGLIFLGKTNTPEMGFLPTTEPKLFGPTKNPWDLDRSPGGSSGGAAAAVAAGLVPFAHASDGGGSIRIPASACGLFGFKPSRGRMPYSPYVNQFSTNHAVTRTVRDSAVLLDILNGSEQAQIYPTFDKKSNFLDEMKQQPRKLKIAVKFDKDGLINYDQATRENFAKSVQLMKDLGHDVIETMPSFDYEALAHHFINIWMATGSVVVKHLGLMAGKEPTIQNVERLTYDILKYGEKLTALEYEESRVFVQKEAQKIITFFNKFDIWMTPTMNQLPLPIGESEGQGLSGYEEMLQNMLNYNPIMPIANATGQPAMSVPTSWTEEGIPIGTHFIGQQGEDAQLLQLAHQIEQAEPWFDYYKQIKL</sequence>